<dbReference type="GO" id="GO:0015074">
    <property type="term" value="P:DNA integration"/>
    <property type="evidence" value="ECO:0007669"/>
    <property type="project" value="InterPro"/>
</dbReference>
<dbReference type="PANTHER" id="PTHR33066:SF2">
    <property type="entry name" value="FILAGGRIN-2-LIKE"/>
    <property type="match status" value="1"/>
</dbReference>
<feature type="compositionally biased region" description="Basic residues" evidence="3">
    <location>
        <begin position="302"/>
        <end position="317"/>
    </location>
</feature>
<name>A0AAV7KRW4_PLEWA</name>
<feature type="compositionally biased region" description="Polar residues" evidence="3">
    <location>
        <begin position="39"/>
        <end position="63"/>
    </location>
</feature>
<dbReference type="InterPro" id="IPR013762">
    <property type="entry name" value="Integrase-like_cat_sf"/>
</dbReference>
<evidence type="ECO:0000256" key="2">
    <source>
        <dbReference type="ARBA" id="ARBA00023172"/>
    </source>
</evidence>
<accession>A0AAV7KRW4</accession>
<dbReference type="SUPFAM" id="SSF56349">
    <property type="entry name" value="DNA breaking-rejoining enzymes"/>
    <property type="match status" value="1"/>
</dbReference>
<dbReference type="Proteomes" id="UP001066276">
    <property type="component" value="Chromosome 12"/>
</dbReference>
<feature type="region of interest" description="Disordered" evidence="3">
    <location>
        <begin position="1"/>
        <end position="86"/>
    </location>
</feature>
<proteinExistence type="predicted"/>
<protein>
    <recommendedName>
        <fullName evidence="4">Core-binding (CB) domain-containing protein</fullName>
    </recommendedName>
</protein>
<keyword evidence="2" id="KW-0233">DNA recombination</keyword>
<feature type="region of interest" description="Disordered" evidence="3">
    <location>
        <begin position="271"/>
        <end position="331"/>
    </location>
</feature>
<feature type="region of interest" description="Disordered" evidence="3">
    <location>
        <begin position="204"/>
        <end position="228"/>
    </location>
</feature>
<dbReference type="InterPro" id="IPR010998">
    <property type="entry name" value="Integrase_recombinase_N"/>
</dbReference>
<feature type="compositionally biased region" description="Low complexity" evidence="3">
    <location>
        <begin position="216"/>
        <end position="226"/>
    </location>
</feature>
<evidence type="ECO:0000313" key="6">
    <source>
        <dbReference type="Proteomes" id="UP001066276"/>
    </source>
</evidence>
<feature type="region of interest" description="Disordered" evidence="3">
    <location>
        <begin position="408"/>
        <end position="435"/>
    </location>
</feature>
<dbReference type="GO" id="GO:0006310">
    <property type="term" value="P:DNA recombination"/>
    <property type="evidence" value="ECO:0007669"/>
    <property type="project" value="UniProtKB-KW"/>
</dbReference>
<feature type="compositionally biased region" description="Polar residues" evidence="3">
    <location>
        <begin position="1"/>
        <end position="12"/>
    </location>
</feature>
<dbReference type="PANTHER" id="PTHR33066">
    <property type="entry name" value="INTEGRASE_SAM-LIKE_N DOMAIN-CONTAINING PROTEIN"/>
    <property type="match status" value="1"/>
</dbReference>
<feature type="domain" description="Core-binding (CB)" evidence="4">
    <location>
        <begin position="446"/>
        <end position="529"/>
    </location>
</feature>
<evidence type="ECO:0000256" key="3">
    <source>
        <dbReference type="SAM" id="MobiDB-lite"/>
    </source>
</evidence>
<dbReference type="PROSITE" id="PS51900">
    <property type="entry name" value="CB"/>
    <property type="match status" value="1"/>
</dbReference>
<sequence length="787" mass="86406">MCSSGSGTPSKTKNIRLPLPGRLASEGLISGSGEKTSRYRSQNFRVSRSSNQPRQVNLDSNTKPPLPGSDTKHRAPKSVSFGGTTFINPQEVSTSINSRCTYSSSGDIASGLHGFMHLHCPECQATHEAPSGGIREQLEPKDWSLGGQSSTTSSGFSITTMVDAQTSPVDRFSVSPDNSSRHSGNGCVSSGLGCSSGFLPSSGSVVRQGKELSHKSTGTPSSPSGSQIFLSIGSGEIYPNSDRQYNHNVLPEQTGGNKITTSVSRIPNDMALAPGQGNVYHSGTPARSAKRRGRFPEQTSGRRARLGATRRSRRGHLRSMGSTSVGSLCRRNKQEMPRLRVQVLPSGISRECPVDQLVRDISLRLSTDSPHTGSNQQILQLQNQNDSDSATMAPPILVHGPTQLIGKTSQEVAVQTRSPEQNGRQNPTSQPSLSELDSMAPEFLQYGHLGLSQECMSILKESKRPSTRRSYAFKWKRFYIWCSQQGINPIRAQEDVILSYLLHLAKSGLQVSSIKVHLSAITAYRKSPSQESFFTIPVVKDFLEGLKKVFPPIRRPSPPWELNVVLSKLMGPPFEPIHKASLQHLTWKTAFLVAITSARRVSEIQALSCREPYTVFHDNRVVLRTHPSFLPKVVSEFHINQTIPLPTFFPNPETPAEKALHSLDLKRVLKFYLDKTKPIRHSNHLFLNYGHLRTGEAASKRTISRWIVSCIVNTYQLANKQLLARPKAHSTRGKAATAALLNNVPISEICKAATWKSVHTFTKHYCLDSDARADAQVGQASLRNLFA</sequence>
<dbReference type="SUPFAM" id="SSF47823">
    <property type="entry name" value="lambda integrase-like, N-terminal domain"/>
    <property type="match status" value="1"/>
</dbReference>
<reference evidence="5" key="1">
    <citation type="journal article" date="2022" name="bioRxiv">
        <title>Sequencing and chromosome-scale assembly of the giantPleurodeles waltlgenome.</title>
        <authorList>
            <person name="Brown T."/>
            <person name="Elewa A."/>
            <person name="Iarovenko S."/>
            <person name="Subramanian E."/>
            <person name="Araus A.J."/>
            <person name="Petzold A."/>
            <person name="Susuki M."/>
            <person name="Suzuki K.-i.T."/>
            <person name="Hayashi T."/>
            <person name="Toyoda A."/>
            <person name="Oliveira C."/>
            <person name="Osipova E."/>
            <person name="Leigh N.D."/>
            <person name="Simon A."/>
            <person name="Yun M.H."/>
        </authorList>
    </citation>
    <scope>NUCLEOTIDE SEQUENCE</scope>
    <source>
        <strain evidence="5">20211129_DDA</strain>
        <tissue evidence="5">Liver</tissue>
    </source>
</reference>
<keyword evidence="1" id="KW-0238">DNA-binding</keyword>
<dbReference type="InterPro" id="IPR011010">
    <property type="entry name" value="DNA_brk_join_enz"/>
</dbReference>
<evidence type="ECO:0000313" key="5">
    <source>
        <dbReference type="EMBL" id="KAJ1080920.1"/>
    </source>
</evidence>
<dbReference type="EMBL" id="JANPWB010000016">
    <property type="protein sequence ID" value="KAJ1080920.1"/>
    <property type="molecule type" value="Genomic_DNA"/>
</dbReference>
<dbReference type="AlphaFoldDB" id="A0AAV7KRW4"/>
<dbReference type="Gene3D" id="1.10.443.10">
    <property type="entry name" value="Intergrase catalytic core"/>
    <property type="match status" value="1"/>
</dbReference>
<evidence type="ECO:0000259" key="4">
    <source>
        <dbReference type="PROSITE" id="PS51900"/>
    </source>
</evidence>
<evidence type="ECO:0000256" key="1">
    <source>
        <dbReference type="ARBA" id="ARBA00023125"/>
    </source>
</evidence>
<comment type="caution">
    <text evidence="5">The sequence shown here is derived from an EMBL/GenBank/DDBJ whole genome shotgun (WGS) entry which is preliminary data.</text>
</comment>
<keyword evidence="6" id="KW-1185">Reference proteome</keyword>
<gene>
    <name evidence="5" type="ORF">NDU88_001108</name>
</gene>
<dbReference type="InterPro" id="IPR044068">
    <property type="entry name" value="CB"/>
</dbReference>
<dbReference type="GO" id="GO:0003677">
    <property type="term" value="F:DNA binding"/>
    <property type="evidence" value="ECO:0007669"/>
    <property type="project" value="UniProtKB-KW"/>
</dbReference>
<organism evidence="5 6">
    <name type="scientific">Pleurodeles waltl</name>
    <name type="common">Iberian ribbed newt</name>
    <dbReference type="NCBI Taxonomy" id="8319"/>
    <lineage>
        <taxon>Eukaryota</taxon>
        <taxon>Metazoa</taxon>
        <taxon>Chordata</taxon>
        <taxon>Craniata</taxon>
        <taxon>Vertebrata</taxon>
        <taxon>Euteleostomi</taxon>
        <taxon>Amphibia</taxon>
        <taxon>Batrachia</taxon>
        <taxon>Caudata</taxon>
        <taxon>Salamandroidea</taxon>
        <taxon>Salamandridae</taxon>
        <taxon>Pleurodelinae</taxon>
        <taxon>Pleurodeles</taxon>
    </lineage>
</organism>
<dbReference type="Gene3D" id="1.10.150.130">
    <property type="match status" value="1"/>
</dbReference>